<evidence type="ECO:0000256" key="5">
    <source>
        <dbReference type="ARBA" id="ARBA00022989"/>
    </source>
</evidence>
<name>A0ABV5UPN4_9MICC</name>
<feature type="transmembrane region" description="Helical" evidence="8">
    <location>
        <begin position="70"/>
        <end position="93"/>
    </location>
</feature>
<dbReference type="PANTHER" id="PTHR43045:SF4">
    <property type="entry name" value="TRANSPORTER YDFJ-RELATED"/>
    <property type="match status" value="1"/>
</dbReference>
<feature type="domain" description="Major facilitator superfamily (MFS) profile" evidence="9">
    <location>
        <begin position="32"/>
        <end position="445"/>
    </location>
</feature>
<comment type="caution">
    <text evidence="10">The sequence shown here is derived from an EMBL/GenBank/DDBJ whole genome shotgun (WGS) entry which is preliminary data.</text>
</comment>
<dbReference type="InterPro" id="IPR005829">
    <property type="entry name" value="Sugar_transporter_CS"/>
</dbReference>
<dbReference type="Pfam" id="PF07690">
    <property type="entry name" value="MFS_1"/>
    <property type="match status" value="1"/>
</dbReference>
<keyword evidence="5 8" id="KW-1133">Transmembrane helix</keyword>
<feature type="transmembrane region" description="Helical" evidence="8">
    <location>
        <begin position="415"/>
        <end position="440"/>
    </location>
</feature>
<evidence type="ECO:0000313" key="10">
    <source>
        <dbReference type="EMBL" id="MFB9714497.1"/>
    </source>
</evidence>
<feature type="transmembrane region" description="Helical" evidence="8">
    <location>
        <begin position="209"/>
        <end position="230"/>
    </location>
</feature>
<dbReference type="PANTHER" id="PTHR43045">
    <property type="entry name" value="SHIKIMATE TRANSPORTER"/>
    <property type="match status" value="1"/>
</dbReference>
<feature type="transmembrane region" description="Helical" evidence="8">
    <location>
        <begin position="47"/>
        <end position="64"/>
    </location>
</feature>
<dbReference type="SUPFAM" id="SSF103473">
    <property type="entry name" value="MFS general substrate transporter"/>
    <property type="match status" value="1"/>
</dbReference>
<dbReference type="PROSITE" id="PS00217">
    <property type="entry name" value="SUGAR_TRANSPORT_2"/>
    <property type="match status" value="1"/>
</dbReference>
<keyword evidence="6 8" id="KW-0472">Membrane</keyword>
<keyword evidence="4 8" id="KW-0812">Transmembrane</keyword>
<keyword evidence="2" id="KW-0813">Transport</keyword>
<evidence type="ECO:0000256" key="6">
    <source>
        <dbReference type="ARBA" id="ARBA00023136"/>
    </source>
</evidence>
<evidence type="ECO:0000256" key="4">
    <source>
        <dbReference type="ARBA" id="ARBA00022692"/>
    </source>
</evidence>
<evidence type="ECO:0000256" key="3">
    <source>
        <dbReference type="ARBA" id="ARBA00022475"/>
    </source>
</evidence>
<keyword evidence="11" id="KW-1185">Reference proteome</keyword>
<feature type="transmembrane region" description="Helical" evidence="8">
    <location>
        <begin position="296"/>
        <end position="315"/>
    </location>
</feature>
<accession>A0ABV5UPN4</accession>
<comment type="subcellular location">
    <subcellularLocation>
        <location evidence="1">Cell membrane</location>
        <topology evidence="1">Multi-pass membrane protein</topology>
    </subcellularLocation>
</comment>
<dbReference type="Proteomes" id="UP001589536">
    <property type="component" value="Unassembled WGS sequence"/>
</dbReference>
<dbReference type="EMBL" id="JBHMBH010000021">
    <property type="protein sequence ID" value="MFB9714497.1"/>
    <property type="molecule type" value="Genomic_DNA"/>
</dbReference>
<feature type="region of interest" description="Disordered" evidence="7">
    <location>
        <begin position="1"/>
        <end position="27"/>
    </location>
</feature>
<feature type="transmembrane region" description="Helical" evidence="8">
    <location>
        <begin position="260"/>
        <end position="284"/>
    </location>
</feature>
<gene>
    <name evidence="10" type="ORF">ACFFPI_10220</name>
</gene>
<feature type="transmembrane region" description="Helical" evidence="8">
    <location>
        <begin position="327"/>
        <end position="348"/>
    </location>
</feature>
<feature type="transmembrane region" description="Helical" evidence="8">
    <location>
        <begin position="129"/>
        <end position="149"/>
    </location>
</feature>
<feature type="transmembrane region" description="Helical" evidence="8">
    <location>
        <begin position="170"/>
        <end position="197"/>
    </location>
</feature>
<evidence type="ECO:0000313" key="11">
    <source>
        <dbReference type="Proteomes" id="UP001589536"/>
    </source>
</evidence>
<dbReference type="InterPro" id="IPR011701">
    <property type="entry name" value="MFS"/>
</dbReference>
<dbReference type="PROSITE" id="PS50850">
    <property type="entry name" value="MFS"/>
    <property type="match status" value="1"/>
</dbReference>
<sequence>MSTHETVKIPAPPALPNASNTGAGKAHPGRSALKGGIFGYYADQFDIYLPIITLAPAMIFFQSPEMDKGTAATIAALVFASTLIARPLGSAIFGHFADKFGRHKLTLVALAGFGLATLAIAALPGYQSIGMWSVVLLVLLRFIGGVFLGGEYSTAVPLAMEWTPKKRRGLASGLITATNPLANATIAILTFTLLMMLPAGSIASPYVQWGWRIPFVIGGILAAAVFFYYLRHVEEAPGFEASAAKESPVRALFLGKHRRSLLQVFILMTGLWFLTNVAAAILPATLKNAVGVPDKTVSVIMLIASVVTIGGFLGSASLSQKLGRRRFYIGFGITSLLIASAAFIALLNTPAENLVAVTILAVVIDVFTISAFGPVAAYLTERFPAAIRASGYGIGYSFALIIPAFYTFYLSGLAVFMPIAYTPVVLIVIGALLLAVGAYLGPETRDVDMGPHAAELTNFRA</sequence>
<dbReference type="RefSeq" id="WP_345046176.1">
    <property type="nucleotide sequence ID" value="NZ_BAABED010000001.1"/>
</dbReference>
<proteinExistence type="predicted"/>
<evidence type="ECO:0000256" key="2">
    <source>
        <dbReference type="ARBA" id="ARBA00022448"/>
    </source>
</evidence>
<protein>
    <submittedName>
        <fullName evidence="10">MFS transporter</fullName>
    </submittedName>
</protein>
<evidence type="ECO:0000256" key="7">
    <source>
        <dbReference type="SAM" id="MobiDB-lite"/>
    </source>
</evidence>
<organism evidence="10 11">
    <name type="scientific">Arthrobacter methylotrophus</name>
    <dbReference type="NCBI Taxonomy" id="121291"/>
    <lineage>
        <taxon>Bacteria</taxon>
        <taxon>Bacillati</taxon>
        <taxon>Actinomycetota</taxon>
        <taxon>Actinomycetes</taxon>
        <taxon>Micrococcales</taxon>
        <taxon>Micrococcaceae</taxon>
        <taxon>Arthrobacter</taxon>
    </lineage>
</organism>
<dbReference type="Gene3D" id="1.20.1250.20">
    <property type="entry name" value="MFS general substrate transporter like domains"/>
    <property type="match status" value="1"/>
</dbReference>
<feature type="transmembrane region" description="Helical" evidence="8">
    <location>
        <begin position="354"/>
        <end position="379"/>
    </location>
</feature>
<evidence type="ECO:0000256" key="8">
    <source>
        <dbReference type="SAM" id="Phobius"/>
    </source>
</evidence>
<evidence type="ECO:0000256" key="1">
    <source>
        <dbReference type="ARBA" id="ARBA00004651"/>
    </source>
</evidence>
<dbReference type="InterPro" id="IPR036259">
    <property type="entry name" value="MFS_trans_sf"/>
</dbReference>
<reference evidence="10 11" key="1">
    <citation type="submission" date="2024-09" db="EMBL/GenBank/DDBJ databases">
        <authorList>
            <person name="Sun Q."/>
            <person name="Mori K."/>
        </authorList>
    </citation>
    <scope>NUCLEOTIDE SEQUENCE [LARGE SCALE GENOMIC DNA]</scope>
    <source>
        <strain evidence="10 11">JCM 13519</strain>
    </source>
</reference>
<feature type="transmembrane region" description="Helical" evidence="8">
    <location>
        <begin position="391"/>
        <end position="409"/>
    </location>
</feature>
<dbReference type="InterPro" id="IPR020846">
    <property type="entry name" value="MFS_dom"/>
</dbReference>
<evidence type="ECO:0000259" key="9">
    <source>
        <dbReference type="PROSITE" id="PS50850"/>
    </source>
</evidence>
<keyword evidence="3" id="KW-1003">Cell membrane</keyword>
<feature type="transmembrane region" description="Helical" evidence="8">
    <location>
        <begin position="105"/>
        <end position="123"/>
    </location>
</feature>